<reference evidence="3" key="1">
    <citation type="submission" date="2022-11" db="UniProtKB">
        <authorList>
            <consortium name="WormBaseParasite"/>
        </authorList>
    </citation>
    <scope>IDENTIFICATION</scope>
</reference>
<organism evidence="2 3">
    <name type="scientific">Plectus sambesii</name>
    <dbReference type="NCBI Taxonomy" id="2011161"/>
    <lineage>
        <taxon>Eukaryota</taxon>
        <taxon>Metazoa</taxon>
        <taxon>Ecdysozoa</taxon>
        <taxon>Nematoda</taxon>
        <taxon>Chromadorea</taxon>
        <taxon>Plectida</taxon>
        <taxon>Plectina</taxon>
        <taxon>Plectoidea</taxon>
        <taxon>Plectidae</taxon>
        <taxon>Plectus</taxon>
    </lineage>
</organism>
<evidence type="ECO:0000313" key="2">
    <source>
        <dbReference type="Proteomes" id="UP000887566"/>
    </source>
</evidence>
<dbReference type="Proteomes" id="UP000887566">
    <property type="component" value="Unplaced"/>
</dbReference>
<name>A0A914V1W2_9BILA</name>
<feature type="region of interest" description="Disordered" evidence="1">
    <location>
        <begin position="47"/>
        <end position="97"/>
    </location>
</feature>
<keyword evidence="2" id="KW-1185">Reference proteome</keyword>
<sequence length="97" mass="10756">MAARKPSLSYMADGRKLINGQVQSSISPNTLWQDTLIKGQLIHSMSDPKLTDHFDETDKPKESCSPGADKKDTLEVQSSSAKSAQSRDNLSEVQHRR</sequence>
<dbReference type="WBParaSite" id="PSAMB.scaffold14344size1917.g36005.t1">
    <property type="protein sequence ID" value="PSAMB.scaffold14344size1917.g36005.t1"/>
    <property type="gene ID" value="PSAMB.scaffold14344size1917.g36005"/>
</dbReference>
<protein>
    <submittedName>
        <fullName evidence="3">Uncharacterized protein</fullName>
    </submittedName>
</protein>
<dbReference type="AlphaFoldDB" id="A0A914V1W2"/>
<proteinExistence type="predicted"/>
<evidence type="ECO:0000313" key="3">
    <source>
        <dbReference type="WBParaSite" id="PSAMB.scaffold14344size1917.g36005.t1"/>
    </source>
</evidence>
<feature type="compositionally biased region" description="Polar residues" evidence="1">
    <location>
        <begin position="75"/>
        <end position="88"/>
    </location>
</feature>
<feature type="compositionally biased region" description="Basic and acidic residues" evidence="1">
    <location>
        <begin position="49"/>
        <end position="74"/>
    </location>
</feature>
<accession>A0A914V1W2</accession>
<evidence type="ECO:0000256" key="1">
    <source>
        <dbReference type="SAM" id="MobiDB-lite"/>
    </source>
</evidence>